<accession>A0A382ND52</accession>
<reference evidence="1" key="1">
    <citation type="submission" date="2018-05" db="EMBL/GenBank/DDBJ databases">
        <authorList>
            <person name="Lanie J.A."/>
            <person name="Ng W.-L."/>
            <person name="Kazmierczak K.M."/>
            <person name="Andrzejewski T.M."/>
            <person name="Davidsen T.M."/>
            <person name="Wayne K.J."/>
            <person name="Tettelin H."/>
            <person name="Glass J.I."/>
            <person name="Rusch D."/>
            <person name="Podicherti R."/>
            <person name="Tsui H.-C.T."/>
            <person name="Winkler M.E."/>
        </authorList>
    </citation>
    <scope>NUCLEOTIDE SEQUENCE</scope>
</reference>
<proteinExistence type="predicted"/>
<feature type="non-terminal residue" evidence="1">
    <location>
        <position position="88"/>
    </location>
</feature>
<evidence type="ECO:0008006" key="2">
    <source>
        <dbReference type="Google" id="ProtNLM"/>
    </source>
</evidence>
<gene>
    <name evidence="1" type="ORF">METZ01_LOCUS311840</name>
</gene>
<name>A0A382ND52_9ZZZZ</name>
<sequence length="88" mass="10259">MKEKLNSKSPSFCLAKWTQVTLHLQNGHTQSCHHPSTHKVPIEELNVNPSALHNTKFKKEKRKEMLNGIRPKECDYCWRVEDAAPEMF</sequence>
<organism evidence="1">
    <name type="scientific">marine metagenome</name>
    <dbReference type="NCBI Taxonomy" id="408172"/>
    <lineage>
        <taxon>unclassified sequences</taxon>
        <taxon>metagenomes</taxon>
        <taxon>ecological metagenomes</taxon>
    </lineage>
</organism>
<dbReference type="AlphaFoldDB" id="A0A382ND52"/>
<evidence type="ECO:0000313" key="1">
    <source>
        <dbReference type="EMBL" id="SVC58986.1"/>
    </source>
</evidence>
<dbReference type="EMBL" id="UINC01099595">
    <property type="protein sequence ID" value="SVC58986.1"/>
    <property type="molecule type" value="Genomic_DNA"/>
</dbReference>
<protein>
    <recommendedName>
        <fullName evidence="2">4Fe4S-binding SPASM domain-containing protein</fullName>
    </recommendedName>
</protein>